<evidence type="ECO:0000256" key="9">
    <source>
        <dbReference type="SAM" id="Phobius"/>
    </source>
</evidence>
<reference evidence="11" key="1">
    <citation type="journal article" date="2019" name="Int. J. Syst. Evol. Microbiol.">
        <title>The Global Catalogue of Microorganisms (GCM) 10K type strain sequencing project: providing services to taxonomists for standard genome sequencing and annotation.</title>
        <authorList>
            <consortium name="The Broad Institute Genomics Platform"/>
            <consortium name="The Broad Institute Genome Sequencing Center for Infectious Disease"/>
            <person name="Wu L."/>
            <person name="Ma J."/>
        </authorList>
    </citation>
    <scope>NUCLEOTIDE SEQUENCE [LARGE SCALE GENOMIC DNA]</scope>
    <source>
        <strain evidence="11">KCTC 33676</strain>
    </source>
</reference>
<dbReference type="Pfam" id="PF03845">
    <property type="entry name" value="Spore_permease"/>
    <property type="match status" value="1"/>
</dbReference>
<proteinExistence type="inferred from homology"/>
<keyword evidence="11" id="KW-1185">Reference proteome</keyword>
<evidence type="ECO:0000313" key="10">
    <source>
        <dbReference type="EMBL" id="MFD2670841.1"/>
    </source>
</evidence>
<evidence type="ECO:0000256" key="2">
    <source>
        <dbReference type="ARBA" id="ARBA00007998"/>
    </source>
</evidence>
<evidence type="ECO:0000313" key="11">
    <source>
        <dbReference type="Proteomes" id="UP001597497"/>
    </source>
</evidence>
<feature type="transmembrane region" description="Helical" evidence="9">
    <location>
        <begin position="67"/>
        <end position="85"/>
    </location>
</feature>
<dbReference type="Gene3D" id="1.20.1740.10">
    <property type="entry name" value="Amino acid/polyamine transporter I"/>
    <property type="match status" value="1"/>
</dbReference>
<dbReference type="InterPro" id="IPR004761">
    <property type="entry name" value="Spore_GerAB"/>
</dbReference>
<feature type="transmembrane region" description="Helical" evidence="9">
    <location>
        <begin position="336"/>
        <end position="353"/>
    </location>
</feature>
<feature type="transmembrane region" description="Helical" evidence="9">
    <location>
        <begin position="115"/>
        <end position="136"/>
    </location>
</feature>
<evidence type="ECO:0000256" key="5">
    <source>
        <dbReference type="ARBA" id="ARBA00022692"/>
    </source>
</evidence>
<feature type="compositionally biased region" description="Polar residues" evidence="8">
    <location>
        <begin position="1"/>
        <end position="12"/>
    </location>
</feature>
<evidence type="ECO:0000256" key="6">
    <source>
        <dbReference type="ARBA" id="ARBA00022989"/>
    </source>
</evidence>
<organism evidence="10 11">
    <name type="scientific">Marinicrinis sediminis</name>
    <dbReference type="NCBI Taxonomy" id="1652465"/>
    <lineage>
        <taxon>Bacteria</taxon>
        <taxon>Bacillati</taxon>
        <taxon>Bacillota</taxon>
        <taxon>Bacilli</taxon>
        <taxon>Bacillales</taxon>
        <taxon>Paenibacillaceae</taxon>
    </lineage>
</organism>
<name>A0ABW5R7Y6_9BACL</name>
<evidence type="ECO:0000256" key="4">
    <source>
        <dbReference type="ARBA" id="ARBA00022544"/>
    </source>
</evidence>
<feature type="transmembrane region" description="Helical" evidence="9">
    <location>
        <begin position="39"/>
        <end position="55"/>
    </location>
</feature>
<dbReference type="NCBIfam" id="TIGR00912">
    <property type="entry name" value="2A0309"/>
    <property type="match status" value="1"/>
</dbReference>
<feature type="transmembrane region" description="Helical" evidence="9">
    <location>
        <begin position="426"/>
        <end position="450"/>
    </location>
</feature>
<evidence type="ECO:0000256" key="7">
    <source>
        <dbReference type="ARBA" id="ARBA00023136"/>
    </source>
</evidence>
<sequence length="465" mass="53125">MRIKQLDNQQRGSRSKQPDNRHSAPASQLPKEIISHRQLSGMITTIVLGGGLLVLPKEILNILHRDAWFAFFIPILFIFLIAHIYKTLSAKYPGRNLYAINEQLFGRWGGKGINIVFLMIFGMSLVRDLFTISSFMQSTLLLRTPFEILNLLFFILIMYYGSISIEELVRINGMILPMTVILILLLPLFLLNEISFQFIQPILMSEPRQMLFGNMAYLGLYGDMMMIGVFLHTVSDHHRTESAIRYGGVISSIFLCLLLVLSTLVFGEVLAHRFLFPNYNLVQQIHVTDFLDRVDLVVFSIWLPLILMKVAFAYKAILIGWTQLTEQSHSRYDNKGLALVLLLLTLFSFGNVSKAYSTSHYSSIFNSIFVMFPLLVLIYVRARLSRSGSKQKKTKQSYSYWLGWGALILIGGMLFTGTWLDMPTPWMGNMIGLLYAFFLLFLALCTYMEVMKADPQSQQKKNPSA</sequence>
<comment type="subcellular location">
    <subcellularLocation>
        <location evidence="1">Membrane</location>
        <topology evidence="1">Multi-pass membrane protein</topology>
    </subcellularLocation>
</comment>
<feature type="transmembrane region" description="Helical" evidence="9">
    <location>
        <begin position="243"/>
        <end position="266"/>
    </location>
</feature>
<comment type="similarity">
    <text evidence="2">Belongs to the amino acid-polyamine-organocation (APC) superfamily. Spore germination protein (SGP) (TC 2.A.3.9) family.</text>
</comment>
<keyword evidence="5 9" id="KW-0812">Transmembrane</keyword>
<feature type="transmembrane region" description="Helical" evidence="9">
    <location>
        <begin position="401"/>
        <end position="420"/>
    </location>
</feature>
<keyword evidence="4" id="KW-0309">Germination</keyword>
<evidence type="ECO:0000256" key="1">
    <source>
        <dbReference type="ARBA" id="ARBA00004141"/>
    </source>
</evidence>
<protein>
    <submittedName>
        <fullName evidence="10">Endospore germination permease</fullName>
    </submittedName>
</protein>
<dbReference type="Proteomes" id="UP001597497">
    <property type="component" value="Unassembled WGS sequence"/>
</dbReference>
<feature type="transmembrane region" description="Helical" evidence="9">
    <location>
        <begin position="142"/>
        <end position="161"/>
    </location>
</feature>
<dbReference type="PANTHER" id="PTHR34975:SF2">
    <property type="entry name" value="SPORE GERMINATION PROTEIN A2"/>
    <property type="match status" value="1"/>
</dbReference>
<keyword evidence="6 9" id="KW-1133">Transmembrane helix</keyword>
<keyword evidence="7 9" id="KW-0472">Membrane</keyword>
<feature type="transmembrane region" description="Helical" evidence="9">
    <location>
        <begin position="173"/>
        <end position="191"/>
    </location>
</feature>
<evidence type="ECO:0000256" key="8">
    <source>
        <dbReference type="SAM" id="MobiDB-lite"/>
    </source>
</evidence>
<feature type="region of interest" description="Disordered" evidence="8">
    <location>
        <begin position="1"/>
        <end position="27"/>
    </location>
</feature>
<comment type="caution">
    <text evidence="10">The sequence shown here is derived from an EMBL/GenBank/DDBJ whole genome shotgun (WGS) entry which is preliminary data.</text>
</comment>
<dbReference type="EMBL" id="JBHUMM010000007">
    <property type="protein sequence ID" value="MFD2670841.1"/>
    <property type="molecule type" value="Genomic_DNA"/>
</dbReference>
<keyword evidence="3" id="KW-0813">Transport</keyword>
<feature type="transmembrane region" description="Helical" evidence="9">
    <location>
        <begin position="301"/>
        <end position="324"/>
    </location>
</feature>
<dbReference type="RefSeq" id="WP_379928269.1">
    <property type="nucleotide sequence ID" value="NZ_JBHUMM010000007.1"/>
</dbReference>
<evidence type="ECO:0000256" key="3">
    <source>
        <dbReference type="ARBA" id="ARBA00022448"/>
    </source>
</evidence>
<accession>A0ABW5R7Y6</accession>
<gene>
    <name evidence="10" type="ORF">ACFSUC_04370</name>
</gene>
<dbReference type="PANTHER" id="PTHR34975">
    <property type="entry name" value="SPORE GERMINATION PROTEIN A2"/>
    <property type="match status" value="1"/>
</dbReference>
<feature type="transmembrane region" description="Helical" evidence="9">
    <location>
        <begin position="211"/>
        <end position="231"/>
    </location>
</feature>
<feature type="transmembrane region" description="Helical" evidence="9">
    <location>
        <begin position="359"/>
        <end position="380"/>
    </location>
</feature>